<proteinExistence type="predicted"/>
<organism evidence="4 6">
    <name type="scientific">Chromobacterium sphagni</name>
    <dbReference type="NCBI Taxonomy" id="1903179"/>
    <lineage>
        <taxon>Bacteria</taxon>
        <taxon>Pseudomonadati</taxon>
        <taxon>Pseudomonadota</taxon>
        <taxon>Betaproteobacteria</taxon>
        <taxon>Neisseriales</taxon>
        <taxon>Chromobacteriaceae</taxon>
        <taxon>Chromobacterium</taxon>
    </lineage>
</organism>
<dbReference type="STRING" id="1903179.BI347_00635"/>
<dbReference type="Proteomes" id="UP000180088">
    <property type="component" value="Unassembled WGS sequence"/>
</dbReference>
<protein>
    <recommendedName>
        <fullName evidence="3">N-acetyltransferase domain-containing protein</fullName>
    </recommendedName>
</protein>
<dbReference type="SUPFAM" id="SSF55729">
    <property type="entry name" value="Acyl-CoA N-acyltransferases (Nat)"/>
    <property type="match status" value="1"/>
</dbReference>
<evidence type="ECO:0000256" key="1">
    <source>
        <dbReference type="ARBA" id="ARBA00022679"/>
    </source>
</evidence>
<dbReference type="Proteomes" id="UP000180280">
    <property type="component" value="Unassembled WGS sequence"/>
</dbReference>
<dbReference type="PANTHER" id="PTHR43800">
    <property type="entry name" value="PEPTIDYL-LYSINE N-ACETYLTRANSFERASE YJAB"/>
    <property type="match status" value="1"/>
</dbReference>
<keyword evidence="2" id="KW-0012">Acyltransferase</keyword>
<keyword evidence="7" id="KW-1185">Reference proteome</keyword>
<comment type="caution">
    <text evidence="4">The sequence shown here is derived from an EMBL/GenBank/DDBJ whole genome shotgun (WGS) entry which is preliminary data.</text>
</comment>
<dbReference type="PROSITE" id="PS51186">
    <property type="entry name" value="GNAT"/>
    <property type="match status" value="1"/>
</dbReference>
<evidence type="ECO:0000313" key="5">
    <source>
        <dbReference type="EMBL" id="OHX21747.1"/>
    </source>
</evidence>
<dbReference type="AlphaFoldDB" id="A0A1S1WYN6"/>
<reference evidence="6 7" key="1">
    <citation type="submission" date="2016-09" db="EMBL/GenBank/DDBJ databases">
        <title>Chromobacterium muskegensis sp. nov., an insecticidal bacterium isolated from Sphagnum bogs.</title>
        <authorList>
            <person name="Sparks M.E."/>
            <person name="Blackburn M.B."/>
            <person name="Gundersen-Rindal D.E."/>
            <person name="Mitchell A."/>
            <person name="Farrar R."/>
            <person name="Kuhar D."/>
        </authorList>
    </citation>
    <scope>NUCLEOTIDE SEQUENCE [LARGE SCALE GENOMIC DNA]</scope>
    <source>
        <strain evidence="5 7">14B-1</strain>
        <strain evidence="4 6">37-2</strain>
    </source>
</reference>
<evidence type="ECO:0000313" key="7">
    <source>
        <dbReference type="Proteomes" id="UP000180280"/>
    </source>
</evidence>
<dbReference type="EMBL" id="MKCS01000001">
    <property type="protein sequence ID" value="OHX12168.1"/>
    <property type="molecule type" value="Genomic_DNA"/>
</dbReference>
<name>A0A1S1WYN6_9NEIS</name>
<accession>A0A1S1WYN6</accession>
<dbReference type="EMBL" id="MKCT01000001">
    <property type="protein sequence ID" value="OHX21747.1"/>
    <property type="molecule type" value="Genomic_DNA"/>
</dbReference>
<sequence length="170" mass="18317">MSADSRFIRPAAPADLPLLADIELRAASLFPERDLPPALRGAALPADELWQAQTAGLLWVAEDGGQVAGFALAETLDDQLHLAEMDVDPEHARRGLGGMLLARVVAHAGRLGHAAVTLTTFSHLPWNAPFYRRHGFVEIAPPPGSQLAARLWEEAALGLARRVAMRRAIV</sequence>
<feature type="domain" description="N-acetyltransferase" evidence="3">
    <location>
        <begin position="6"/>
        <end position="164"/>
    </location>
</feature>
<dbReference type="Gene3D" id="3.40.630.30">
    <property type="match status" value="1"/>
</dbReference>
<dbReference type="PANTHER" id="PTHR43800:SF1">
    <property type="entry name" value="PEPTIDYL-LYSINE N-ACETYLTRANSFERASE YJAB"/>
    <property type="match status" value="1"/>
</dbReference>
<dbReference type="Pfam" id="PF13508">
    <property type="entry name" value="Acetyltransf_7"/>
    <property type="match status" value="1"/>
</dbReference>
<keyword evidence="1" id="KW-0808">Transferase</keyword>
<evidence type="ECO:0000256" key="2">
    <source>
        <dbReference type="ARBA" id="ARBA00023315"/>
    </source>
</evidence>
<dbReference type="InterPro" id="IPR000182">
    <property type="entry name" value="GNAT_dom"/>
</dbReference>
<evidence type="ECO:0000313" key="6">
    <source>
        <dbReference type="Proteomes" id="UP000180088"/>
    </source>
</evidence>
<evidence type="ECO:0000259" key="3">
    <source>
        <dbReference type="PROSITE" id="PS51186"/>
    </source>
</evidence>
<dbReference type="InterPro" id="IPR016181">
    <property type="entry name" value="Acyl_CoA_acyltransferase"/>
</dbReference>
<dbReference type="GO" id="GO:0016747">
    <property type="term" value="F:acyltransferase activity, transferring groups other than amino-acyl groups"/>
    <property type="evidence" value="ECO:0007669"/>
    <property type="project" value="InterPro"/>
</dbReference>
<evidence type="ECO:0000313" key="4">
    <source>
        <dbReference type="EMBL" id="OHX12168.1"/>
    </source>
</evidence>
<dbReference type="OrthoDB" id="572496at2"/>
<dbReference type="RefSeq" id="WP_071111700.1">
    <property type="nucleotide sequence ID" value="NZ_MKCS01000001.1"/>
</dbReference>
<gene>
    <name evidence="5" type="ORF">BI344_04375</name>
    <name evidence="4" type="ORF">BI347_00635</name>
</gene>
<dbReference type="CDD" id="cd04301">
    <property type="entry name" value="NAT_SF"/>
    <property type="match status" value="1"/>
</dbReference>